<dbReference type="Proteomes" id="UP000531251">
    <property type="component" value="Unassembled WGS sequence"/>
</dbReference>
<proteinExistence type="predicted"/>
<dbReference type="SUPFAM" id="SSF46785">
    <property type="entry name" value="Winged helix' DNA-binding domain"/>
    <property type="match status" value="1"/>
</dbReference>
<protein>
    <recommendedName>
        <fullName evidence="3">DNA-binding MarR family transcriptional regulator</fullName>
    </recommendedName>
</protein>
<dbReference type="EMBL" id="JAATJB010000001">
    <property type="protein sequence ID" value="NJB95849.1"/>
    <property type="molecule type" value="Genomic_DNA"/>
</dbReference>
<name>A0A7X5XV29_9SPHN</name>
<keyword evidence="2" id="KW-1185">Reference proteome</keyword>
<gene>
    <name evidence="1" type="ORF">GGR89_000141</name>
</gene>
<comment type="caution">
    <text evidence="1">The sequence shown here is derived from an EMBL/GenBank/DDBJ whole genome shotgun (WGS) entry which is preliminary data.</text>
</comment>
<dbReference type="InterPro" id="IPR036390">
    <property type="entry name" value="WH_DNA-bd_sf"/>
</dbReference>
<accession>A0A7X5XV29</accession>
<evidence type="ECO:0000313" key="1">
    <source>
        <dbReference type="EMBL" id="NJB95849.1"/>
    </source>
</evidence>
<organism evidence="1 2">
    <name type="scientific">Sphingomonas trueperi</name>
    <dbReference type="NCBI Taxonomy" id="53317"/>
    <lineage>
        <taxon>Bacteria</taxon>
        <taxon>Pseudomonadati</taxon>
        <taxon>Pseudomonadota</taxon>
        <taxon>Alphaproteobacteria</taxon>
        <taxon>Sphingomonadales</taxon>
        <taxon>Sphingomonadaceae</taxon>
        <taxon>Sphingomonas</taxon>
    </lineage>
</organism>
<evidence type="ECO:0000313" key="2">
    <source>
        <dbReference type="Proteomes" id="UP000531251"/>
    </source>
</evidence>
<reference evidence="1 2" key="1">
    <citation type="submission" date="2020-03" db="EMBL/GenBank/DDBJ databases">
        <title>Genomic Encyclopedia of Type Strains, Phase IV (KMG-IV): sequencing the most valuable type-strain genomes for metagenomic binning, comparative biology and taxonomic classification.</title>
        <authorList>
            <person name="Goeker M."/>
        </authorList>
    </citation>
    <scope>NUCLEOTIDE SEQUENCE [LARGE SCALE GENOMIC DNA]</scope>
    <source>
        <strain evidence="1 2">DSM 7225</strain>
    </source>
</reference>
<dbReference type="AlphaFoldDB" id="A0A7X5XV29"/>
<sequence>MYEAIGAGGLENISYDIAVDVAQIVAGSPGRAAAAERIVAAAGLRARQPLDAASALQSETLLDGVQLLLLEAEGIAPALLEPLLIRLGAMAEARGVPLIATVAQAQIDIALGLLPASALLQCAPSDADRLGAVLAARREPVARLHDGMRDQETMRMRRFHEEVARIADSLSRLTRSELPERSASVRNDAMAFRMDTDTVETDAAEIRRVIRARRMRAEFFDGDLFADPAWDMLLDLFAAELEHRQISVSSLCIAAAVPPTTALRWIGTLNEAGLFDRRADPSDRRRAYIALSESARRGMERYVAAVKRAGLSLV</sequence>
<dbReference type="InterPro" id="IPR036388">
    <property type="entry name" value="WH-like_DNA-bd_sf"/>
</dbReference>
<dbReference type="Gene3D" id="1.10.10.10">
    <property type="entry name" value="Winged helix-like DNA-binding domain superfamily/Winged helix DNA-binding domain"/>
    <property type="match status" value="1"/>
</dbReference>
<dbReference type="RefSeq" id="WP_125975541.1">
    <property type="nucleotide sequence ID" value="NZ_BAAADY010000008.1"/>
</dbReference>
<evidence type="ECO:0008006" key="3">
    <source>
        <dbReference type="Google" id="ProtNLM"/>
    </source>
</evidence>